<dbReference type="CDD" id="cd02440">
    <property type="entry name" value="AdoMet_MTases"/>
    <property type="match status" value="1"/>
</dbReference>
<name>A0A2S6HF49_9GAMM</name>
<evidence type="ECO:0000313" key="11">
    <source>
        <dbReference type="Proteomes" id="UP000240010"/>
    </source>
</evidence>
<dbReference type="InterPro" id="IPR026669">
    <property type="entry name" value="Arsenite_MeTrfase-like"/>
</dbReference>
<dbReference type="InterPro" id="IPR029063">
    <property type="entry name" value="SAM-dependent_MTases_sf"/>
</dbReference>
<keyword evidence="1 10" id="KW-0808">Transferase</keyword>
<dbReference type="AlphaFoldDB" id="A0A2S6HF49"/>
<dbReference type="Gene3D" id="3.40.50.150">
    <property type="entry name" value="Vaccinia Virus protein VP39"/>
    <property type="match status" value="1"/>
</dbReference>
<comment type="catalytic activity">
    <reaction evidence="7">
        <text>arsenic triglutathione + 2 [thioredoxin]-dithiol + 2 S-adenosyl-L-methionine + H2O = dimethylarsinous acid + 2 [thioredoxin]-disulfide + 3 glutathione + 2 S-adenosyl-L-homocysteine + 2 H(+)</text>
        <dbReference type="Rhea" id="RHEA:69464"/>
        <dbReference type="Rhea" id="RHEA-COMP:10698"/>
        <dbReference type="Rhea" id="RHEA-COMP:10700"/>
        <dbReference type="ChEBI" id="CHEBI:15377"/>
        <dbReference type="ChEBI" id="CHEBI:15378"/>
        <dbReference type="ChEBI" id="CHEBI:23808"/>
        <dbReference type="ChEBI" id="CHEBI:29950"/>
        <dbReference type="ChEBI" id="CHEBI:50058"/>
        <dbReference type="ChEBI" id="CHEBI:57856"/>
        <dbReference type="ChEBI" id="CHEBI:57925"/>
        <dbReference type="ChEBI" id="CHEBI:59789"/>
        <dbReference type="ChEBI" id="CHEBI:183640"/>
        <dbReference type="EC" id="2.1.1.137"/>
    </reaction>
</comment>
<evidence type="ECO:0000313" key="10">
    <source>
        <dbReference type="EMBL" id="PPK76023.1"/>
    </source>
</evidence>
<dbReference type="SUPFAM" id="SSF53335">
    <property type="entry name" value="S-adenosyl-L-methionine-dependent methyltransferases"/>
    <property type="match status" value="1"/>
</dbReference>
<evidence type="ECO:0000256" key="5">
    <source>
        <dbReference type="ARBA" id="ARBA00034545"/>
    </source>
</evidence>
<dbReference type="EC" id="2.1.1.137" evidence="4"/>
<comment type="catalytic activity">
    <reaction evidence="6">
        <text>arsenic triglutathione + [thioredoxin]-dithiol + S-adenosyl-L-methionine + 2 H2O = methylarsonous acid + [thioredoxin]-disulfide + 3 glutathione + S-adenosyl-L-homocysteine + H(+)</text>
        <dbReference type="Rhea" id="RHEA:69460"/>
        <dbReference type="Rhea" id="RHEA-COMP:10698"/>
        <dbReference type="Rhea" id="RHEA-COMP:10700"/>
        <dbReference type="ChEBI" id="CHEBI:15377"/>
        <dbReference type="ChEBI" id="CHEBI:15378"/>
        <dbReference type="ChEBI" id="CHEBI:17826"/>
        <dbReference type="ChEBI" id="CHEBI:29950"/>
        <dbReference type="ChEBI" id="CHEBI:50058"/>
        <dbReference type="ChEBI" id="CHEBI:57856"/>
        <dbReference type="ChEBI" id="CHEBI:57925"/>
        <dbReference type="ChEBI" id="CHEBI:59789"/>
        <dbReference type="ChEBI" id="CHEBI:183640"/>
        <dbReference type="EC" id="2.1.1.137"/>
    </reaction>
</comment>
<evidence type="ECO:0000256" key="7">
    <source>
        <dbReference type="ARBA" id="ARBA00047943"/>
    </source>
</evidence>
<dbReference type="Pfam" id="PF13847">
    <property type="entry name" value="Methyltransf_31"/>
    <property type="match status" value="1"/>
</dbReference>
<accession>A0A2S6HF49</accession>
<dbReference type="Gene3D" id="3.40.5.100">
    <property type="match status" value="1"/>
</dbReference>
<proteinExistence type="inferred from homology"/>
<evidence type="ECO:0000256" key="1">
    <source>
        <dbReference type="ARBA" id="ARBA00022679"/>
    </source>
</evidence>
<sequence length="348" mass="38173">MTTTSIEINESVRHYYGQVLQSSNDLKTSACCSIDAMPGYLKALLAALHPEVLERFYGCGSPLPPVLTGKTVLDLGCGSGRDCYLLSKLVGPTGRVIGVDMTPEQLEVAVRHRDWHAERFGYANVEFLHGHIENLAAIGIDDNSIDVVVSNCVINLSPEKPRVLAEIFRVLKPGGELYFSDVFADRRIPPALRQDPVLLGECLGGALYWEDFRRILLALDCPDVRVVKQNSISLDDPDVAAKIGMVKFQSVTVRAFKLPLEDRCEDYGQVACYLGSIPEHPHAFDLDDHHHFETGRPLRVCGNTADMLAASRYAEHFQVLGDQSRHFGLFDCTPGPQGESAASGGSCC</sequence>
<gene>
    <name evidence="10" type="ORF">B0F87_104113</name>
</gene>
<dbReference type="GO" id="GO:0032259">
    <property type="term" value="P:methylation"/>
    <property type="evidence" value="ECO:0007669"/>
    <property type="project" value="UniProtKB-KW"/>
</dbReference>
<feature type="domain" description="Methyltransferase" evidence="9">
    <location>
        <begin position="69"/>
        <end position="216"/>
    </location>
</feature>
<evidence type="ECO:0000256" key="3">
    <source>
        <dbReference type="ARBA" id="ARBA00034487"/>
    </source>
</evidence>
<reference evidence="10 11" key="1">
    <citation type="submission" date="2018-02" db="EMBL/GenBank/DDBJ databases">
        <title>Subsurface microbial communities from deep shales in Ohio and West Virginia, USA.</title>
        <authorList>
            <person name="Wrighton K."/>
        </authorList>
    </citation>
    <scope>NUCLEOTIDE SEQUENCE [LARGE SCALE GENOMIC DNA]</scope>
    <source>
        <strain evidence="10 11">OWC-DMM</strain>
    </source>
</reference>
<comment type="similarity">
    <text evidence="3">Belongs to the methyltransferase superfamily. Arsenite methyltransferase family.</text>
</comment>
<comment type="catalytic activity">
    <reaction evidence="8">
        <text>arsenic triglutathione + 3 [thioredoxin]-dithiol + 3 S-adenosyl-L-methionine = trimethylarsine + 3 [thioredoxin]-disulfide + 3 glutathione + 3 S-adenosyl-L-homocysteine + 3 H(+)</text>
        <dbReference type="Rhea" id="RHEA:69432"/>
        <dbReference type="Rhea" id="RHEA-COMP:10698"/>
        <dbReference type="Rhea" id="RHEA-COMP:10700"/>
        <dbReference type="ChEBI" id="CHEBI:15378"/>
        <dbReference type="ChEBI" id="CHEBI:27130"/>
        <dbReference type="ChEBI" id="CHEBI:29950"/>
        <dbReference type="ChEBI" id="CHEBI:50058"/>
        <dbReference type="ChEBI" id="CHEBI:57856"/>
        <dbReference type="ChEBI" id="CHEBI:57925"/>
        <dbReference type="ChEBI" id="CHEBI:59789"/>
        <dbReference type="ChEBI" id="CHEBI:183640"/>
        <dbReference type="EC" id="2.1.1.137"/>
    </reaction>
</comment>
<evidence type="ECO:0000256" key="4">
    <source>
        <dbReference type="ARBA" id="ARBA00034521"/>
    </source>
</evidence>
<evidence type="ECO:0000259" key="9">
    <source>
        <dbReference type="Pfam" id="PF13847"/>
    </source>
</evidence>
<keyword evidence="2" id="KW-0949">S-adenosyl-L-methionine</keyword>
<dbReference type="PANTHER" id="PTHR43675">
    <property type="entry name" value="ARSENITE METHYLTRANSFERASE"/>
    <property type="match status" value="1"/>
</dbReference>
<protein>
    <recommendedName>
        <fullName evidence="5">Arsenite methyltransferase</fullName>
        <ecNumber evidence="4">2.1.1.137</ecNumber>
    </recommendedName>
</protein>
<dbReference type="Proteomes" id="UP000240010">
    <property type="component" value="Unassembled WGS sequence"/>
</dbReference>
<organism evidence="10 11">
    <name type="scientific">Methylobacter tundripaludum</name>
    <dbReference type="NCBI Taxonomy" id="173365"/>
    <lineage>
        <taxon>Bacteria</taxon>
        <taxon>Pseudomonadati</taxon>
        <taxon>Pseudomonadota</taxon>
        <taxon>Gammaproteobacteria</taxon>
        <taxon>Methylococcales</taxon>
        <taxon>Methylococcaceae</taxon>
        <taxon>Methylobacter</taxon>
    </lineage>
</organism>
<dbReference type="RefSeq" id="WP_104428532.1">
    <property type="nucleotide sequence ID" value="NZ_PTIZ01000004.1"/>
</dbReference>
<dbReference type="GO" id="GO:0030791">
    <property type="term" value="F:arsenite methyltransferase activity"/>
    <property type="evidence" value="ECO:0007669"/>
    <property type="project" value="UniProtKB-EC"/>
</dbReference>
<dbReference type="PANTHER" id="PTHR43675:SF8">
    <property type="entry name" value="ARSENITE METHYLTRANSFERASE"/>
    <property type="match status" value="1"/>
</dbReference>
<dbReference type="EMBL" id="PTIZ01000004">
    <property type="protein sequence ID" value="PPK76023.1"/>
    <property type="molecule type" value="Genomic_DNA"/>
</dbReference>
<comment type="caution">
    <text evidence="10">The sequence shown here is derived from an EMBL/GenBank/DDBJ whole genome shotgun (WGS) entry which is preliminary data.</text>
</comment>
<evidence type="ECO:0000256" key="2">
    <source>
        <dbReference type="ARBA" id="ARBA00022691"/>
    </source>
</evidence>
<evidence type="ECO:0000256" key="8">
    <source>
        <dbReference type="ARBA" id="ARBA00048428"/>
    </source>
</evidence>
<keyword evidence="10" id="KW-0489">Methyltransferase</keyword>
<evidence type="ECO:0000256" key="6">
    <source>
        <dbReference type="ARBA" id="ARBA00047941"/>
    </source>
</evidence>
<dbReference type="InterPro" id="IPR025714">
    <property type="entry name" value="Methyltranfer_dom"/>
</dbReference>